<sequence length="198" mass="22548">MRNGFTKQDVYADAHGVTYGNDSMRWADVEWFGYSLTREFFEHRLYGLIKAHTSEVGSSFTFVVGRGAYRKARGVPKGPDIPFLFFNDDHREVDEMWRGLVDLAQQHLQPRLLGQMLDAIRAGQQVTVANEYTVDARGLSYPRLKRAYAWSDIEVSVHGGSVWLQPVGRPKREGLEMVAGFPNATLIPHLYAELTTRR</sequence>
<protein>
    <submittedName>
        <fullName evidence="1">Uncharacterized protein</fullName>
    </submittedName>
</protein>
<proteinExistence type="predicted"/>
<dbReference type="RefSeq" id="WP_051163456.1">
    <property type="nucleotide sequence ID" value="NZ_JACHIT010000002.1"/>
</dbReference>
<reference evidence="1 2" key="1">
    <citation type="submission" date="2020-08" db="EMBL/GenBank/DDBJ databases">
        <title>Sequencing the genomes of 1000 actinobacteria strains.</title>
        <authorList>
            <person name="Klenk H.-P."/>
        </authorList>
    </citation>
    <scope>NUCLEOTIDE SEQUENCE [LARGE SCALE GENOMIC DNA]</scope>
    <source>
        <strain evidence="1 2">DSM 43582</strain>
    </source>
</reference>
<dbReference type="Proteomes" id="UP000540412">
    <property type="component" value="Unassembled WGS sequence"/>
</dbReference>
<evidence type="ECO:0000313" key="2">
    <source>
        <dbReference type="Proteomes" id="UP000540412"/>
    </source>
</evidence>
<dbReference type="EMBL" id="JACHIT010000002">
    <property type="protein sequence ID" value="MBB5916640.1"/>
    <property type="molecule type" value="Genomic_DNA"/>
</dbReference>
<dbReference type="AlphaFoldDB" id="A0A7W9PIC2"/>
<evidence type="ECO:0000313" key="1">
    <source>
        <dbReference type="EMBL" id="MBB5916640.1"/>
    </source>
</evidence>
<comment type="caution">
    <text evidence="1">The sequence shown here is derived from an EMBL/GenBank/DDBJ whole genome shotgun (WGS) entry which is preliminary data.</text>
</comment>
<keyword evidence="2" id="KW-1185">Reference proteome</keyword>
<name>A0A7W9PIC2_9NOCA</name>
<organism evidence="1 2">
    <name type="scientific">Nocardia transvalensis</name>
    <dbReference type="NCBI Taxonomy" id="37333"/>
    <lineage>
        <taxon>Bacteria</taxon>
        <taxon>Bacillati</taxon>
        <taxon>Actinomycetota</taxon>
        <taxon>Actinomycetes</taxon>
        <taxon>Mycobacteriales</taxon>
        <taxon>Nocardiaceae</taxon>
        <taxon>Nocardia</taxon>
    </lineage>
</organism>
<gene>
    <name evidence="1" type="ORF">BJY24_005552</name>
</gene>
<accession>A0A7W9PIC2</accession>